<evidence type="ECO:0000256" key="1">
    <source>
        <dbReference type="SAM" id="MobiDB-lite"/>
    </source>
</evidence>
<feature type="compositionally biased region" description="Low complexity" evidence="1">
    <location>
        <begin position="1856"/>
        <end position="1937"/>
    </location>
</feature>
<evidence type="ECO:0000313" key="3">
    <source>
        <dbReference type="RefSeq" id="XP_045580921.1"/>
    </source>
</evidence>
<feature type="compositionally biased region" description="Low complexity" evidence="1">
    <location>
        <begin position="743"/>
        <end position="786"/>
    </location>
</feature>
<dbReference type="RefSeq" id="XP_045580921.1">
    <property type="nucleotide sequence ID" value="XM_045724965.1"/>
</dbReference>
<feature type="region of interest" description="Disordered" evidence="1">
    <location>
        <begin position="1467"/>
        <end position="1660"/>
    </location>
</feature>
<protein>
    <submittedName>
        <fullName evidence="3">NHS-like protein 1</fullName>
    </submittedName>
</protein>
<dbReference type="Proteomes" id="UP001652741">
    <property type="component" value="Chromosome ssa09"/>
</dbReference>
<feature type="region of interest" description="Disordered" evidence="1">
    <location>
        <begin position="550"/>
        <end position="636"/>
    </location>
</feature>
<feature type="compositionally biased region" description="Low complexity" evidence="1">
    <location>
        <begin position="2020"/>
        <end position="2036"/>
    </location>
</feature>
<accession>A0ABM3FC87</accession>
<feature type="compositionally biased region" description="Low complexity" evidence="1">
    <location>
        <begin position="852"/>
        <end position="865"/>
    </location>
</feature>
<feature type="compositionally biased region" description="Pro residues" evidence="1">
    <location>
        <begin position="828"/>
        <end position="837"/>
    </location>
</feature>
<feature type="compositionally biased region" description="Polar residues" evidence="1">
    <location>
        <begin position="1207"/>
        <end position="1216"/>
    </location>
</feature>
<dbReference type="PANTHER" id="PTHR23039:SF3">
    <property type="entry name" value="NHS-LIKE PROTEIN 1"/>
    <property type="match status" value="1"/>
</dbReference>
<feature type="compositionally biased region" description="Pro residues" evidence="1">
    <location>
        <begin position="1467"/>
        <end position="1483"/>
    </location>
</feature>
<feature type="region of interest" description="Disordered" evidence="1">
    <location>
        <begin position="2004"/>
        <end position="2051"/>
    </location>
</feature>
<dbReference type="Pfam" id="PF15273">
    <property type="entry name" value="NHS"/>
    <property type="match status" value="2"/>
</dbReference>
<feature type="compositionally biased region" description="Pro residues" evidence="1">
    <location>
        <begin position="975"/>
        <end position="996"/>
    </location>
</feature>
<name>A0ABM3FC87_SALSA</name>
<feature type="compositionally biased region" description="Basic and acidic residues" evidence="1">
    <location>
        <begin position="1611"/>
        <end position="1635"/>
    </location>
</feature>
<feature type="compositionally biased region" description="Polar residues" evidence="1">
    <location>
        <begin position="289"/>
        <end position="303"/>
    </location>
</feature>
<keyword evidence="2" id="KW-1185">Reference proteome</keyword>
<feature type="region of interest" description="Disordered" evidence="1">
    <location>
        <begin position="66"/>
        <end position="102"/>
    </location>
</feature>
<feature type="compositionally biased region" description="Low complexity" evidence="1">
    <location>
        <begin position="564"/>
        <end position="574"/>
    </location>
</feature>
<feature type="region of interest" description="Disordered" evidence="1">
    <location>
        <begin position="124"/>
        <end position="145"/>
    </location>
</feature>
<feature type="region of interest" description="Disordered" evidence="1">
    <location>
        <begin position="1207"/>
        <end position="1233"/>
    </location>
</feature>
<feature type="region of interest" description="Disordered" evidence="1">
    <location>
        <begin position="1269"/>
        <end position="1288"/>
    </location>
</feature>
<dbReference type="GeneID" id="106611408"/>
<organism evidence="2 3">
    <name type="scientific">Salmo salar</name>
    <name type="common">Atlantic salmon</name>
    <dbReference type="NCBI Taxonomy" id="8030"/>
    <lineage>
        <taxon>Eukaryota</taxon>
        <taxon>Metazoa</taxon>
        <taxon>Chordata</taxon>
        <taxon>Craniata</taxon>
        <taxon>Vertebrata</taxon>
        <taxon>Euteleostomi</taxon>
        <taxon>Actinopterygii</taxon>
        <taxon>Neopterygii</taxon>
        <taxon>Teleostei</taxon>
        <taxon>Protacanthopterygii</taxon>
        <taxon>Salmoniformes</taxon>
        <taxon>Salmonidae</taxon>
        <taxon>Salmoninae</taxon>
        <taxon>Salmo</taxon>
    </lineage>
</organism>
<dbReference type="InterPro" id="IPR024845">
    <property type="entry name" value="NHS-like"/>
</dbReference>
<dbReference type="PANTHER" id="PTHR23039">
    <property type="entry name" value="NANCE-HORAN SYNDROME PROTEIN"/>
    <property type="match status" value="1"/>
</dbReference>
<feature type="compositionally biased region" description="Polar residues" evidence="1">
    <location>
        <begin position="68"/>
        <end position="86"/>
    </location>
</feature>
<feature type="compositionally biased region" description="Low complexity" evidence="1">
    <location>
        <begin position="1320"/>
        <end position="1334"/>
    </location>
</feature>
<feature type="region of interest" description="Disordered" evidence="1">
    <location>
        <begin position="1771"/>
        <end position="1801"/>
    </location>
</feature>
<feature type="compositionally biased region" description="Low complexity" evidence="1">
    <location>
        <begin position="1772"/>
        <end position="1783"/>
    </location>
</feature>
<feature type="region of interest" description="Disordered" evidence="1">
    <location>
        <begin position="1828"/>
        <end position="1937"/>
    </location>
</feature>
<feature type="region of interest" description="Disordered" evidence="1">
    <location>
        <begin position="289"/>
        <end position="378"/>
    </location>
</feature>
<evidence type="ECO:0000313" key="2">
    <source>
        <dbReference type="Proteomes" id="UP001652741"/>
    </source>
</evidence>
<proteinExistence type="predicted"/>
<reference evidence="3" key="1">
    <citation type="submission" date="2025-08" db="UniProtKB">
        <authorList>
            <consortium name="RefSeq"/>
        </authorList>
    </citation>
    <scope>IDENTIFICATION</scope>
</reference>
<feature type="region of interest" description="Disordered" evidence="1">
    <location>
        <begin position="670"/>
        <end position="926"/>
    </location>
</feature>
<feature type="compositionally biased region" description="Polar residues" evidence="1">
    <location>
        <begin position="729"/>
        <end position="742"/>
    </location>
</feature>
<feature type="compositionally biased region" description="Pro residues" evidence="1">
    <location>
        <begin position="872"/>
        <end position="923"/>
    </location>
</feature>
<feature type="compositionally biased region" description="Acidic residues" evidence="1">
    <location>
        <begin position="1532"/>
        <end position="1541"/>
    </location>
</feature>
<feature type="compositionally biased region" description="Polar residues" evidence="1">
    <location>
        <begin position="1335"/>
        <end position="1344"/>
    </location>
</feature>
<feature type="region of interest" description="Disordered" evidence="1">
    <location>
        <begin position="950"/>
        <end position="996"/>
    </location>
</feature>
<feature type="compositionally biased region" description="Low complexity" evidence="1">
    <location>
        <begin position="802"/>
        <end position="825"/>
    </location>
</feature>
<sequence>MVFISLALKSVLKYFNRNNSAVRQDEDKKWSVHYTSQKPQQETRPSCVDDRRTVLRECSKKPRRVGYGSSQYFSQNPAYLSPSISENRLHDDKGRSDRHRKKRSKLLDCLSQSCFSVCWRRKSTGSSPDEDLSAYSFRPPPSPPTNSYQTIDDTVNGCDVTADSCDLTVAEETEWTKPLPLPTPEEKMRQQAQAIAAEIVPINITGEGFERQASFRRALANTDTLIRQPRNKLTRRKTIAGIPDDVTRDLEYEADEEPGCGGSVVLPGQYSTLGRTGTVNTALLQRSLTQGPHTQSLTPSHTQGAGLLEEERREEERVEERRMEERREEEREEERRVEERREEEREEERRMDERREEEREEKMRMEERREEEREEERRVMKPSVRRIRAQRGQGISSLMASLTPTLTPNPSITPYLSLTPSSSMGSVSLGGEDGGEGFHSLPRQDVLSSLSSESSCLSTPYRTFCHTASCSMDHEFLSQSGEGQSSRFPSQSTLLGEDWSYEPLLSSSRSSPLHPFTSISTSCQTDCSSLCSESHVHGGVSADYATGGNRCPHGNRDHRGLHGNSRNLSSSISLRKSKRPPAPPTRSTSLRFKPGRGKTLRCNYNNDTAGPGELAMKGSLTSSPTPLSPPLSPGVFEDPWVPRCSSVGSGGRAGADTDSQINHVLHFHSFHQQPNPGQEQNNPASPCQQQPHPSVPRSASAGGVSLLMGPKMAASSPKMSATAGRLQRLASSTSSGYSSECNTPTLSSPLTSPSPLTPSSSQTHSSPLISSLYLNSSSSLPRTRSSPGGGGPRPPIPERKSSLLSSPFSSFSSTSFLSSYTSSDSRYPPLPPPPPLPGSNILPCLPPPYPSLPQGQSLPSPLPDLCISHALPSPPPLPQPSLPSPSPPPPSPPPLPQPSLPSPPPLPQPSLPTPSPLPSPPSLPQYDACAVRQTQPHPFFSPITPASQVTSLLGFPPPPSPELTEDSNLSINSPPHLPPLPAHPPPPPSYTHTPLPPSLLLPLSRVCPGHTPRPLITTQALQRVTLCSTKRLNNPSSSNVEQSQDINDATLTSIMLTNYRSANVEQSQDINDATLTSIMVTNHTSANVEQSQDINDATLTSIMVTNHTSANVEHSQNSNDATLTSIMLTNAKSTNDAQHIAKSTEAKLNDIMLTSTQERGKGMDATLTSTVLESVGRIDAMLTEAEERTPKKAVVLSRPLIAVFQSSSPTAENTLQKGEPTPRQETTPCLTNGQPEYSVWAYTPTHSPATPSSSSPHRQKLPCALKKPKIMPPPLLRTHQTDTPPPPPPPVLIGTPPQPSVPETPPLLGINMYRPEIQTQPETQTQTESQPPIQRTTKPQTESQPETAYLFLKFYQSQYCVPELPPSPCPSEPCVPELPPSPCPLEPCVPELPPSPCPLEPCVPELPPSPCPLEPCVPELPPRPCPLEPCLPELPPSPCPSEPCVTELPPSPCPSEPCVPELPPSPYPSEPCVPELPPSPCPSEPCVTELPPSPCPSEPCVPELPPSPCPSEPCVPEPQQESCPLEMKTETEREDETESETDTEKEAEAEAETERETDTEKEADTEAERAADTEREAAPRQPQSVPVPYTELGRSEPEEIWVMQEEEEKEERENWQKLGRREEDSEEEDRRRGVMEEEDSNDFESFSLEERRDSLSSPLSTDSLKEALLLPDLFIQEDEGELGEERMEWEERKEWGKREERCSLDTDEACSSTGSLTSREDNGEVFDICSAEKMVTPAPPRTTEDLFAAIHRSKRKVLGRRNSEEDRCRVFPLSSSSSFSSSPPVTPPGPSPDLLQPLEVLGSSKVRGHGLGVSSSSDSFKALLLRKGSRCDPAARMSAAERLRSTAPKHMMATPHSQSSQSQSSQSQRSHSQRSQSSQSLRSQSQRSHSSQSQRSQSQRSQSQSSQSQSSQSQHSQSSQSQSSRSSPSQSSQSHPLSDIHLQLGVESHTHTPQPFAQTHTVQLMTLHLPQPQYTHRHRRRAEWALTEGTLPLSSLSSPTYPSSPSLWGWRPPRSPTPPCSASRRFAARSRLPSSPMTAISEREGEGESMEGDGLAVTIGLGRDSCKTFGLVKLTDGRAEATNGSLDWQQSRSMETHNVLWVG</sequence>
<gene>
    <name evidence="3" type="primary">LOC106611408</name>
</gene>
<feature type="compositionally biased region" description="Pro residues" evidence="1">
    <location>
        <begin position="1491"/>
        <end position="1516"/>
    </location>
</feature>
<feature type="compositionally biased region" description="Polar residues" evidence="1">
    <location>
        <begin position="1223"/>
        <end position="1233"/>
    </location>
</feature>
<feature type="compositionally biased region" description="Low complexity" evidence="1">
    <location>
        <begin position="672"/>
        <end position="683"/>
    </location>
</feature>
<feature type="compositionally biased region" description="Basic and acidic residues" evidence="1">
    <location>
        <begin position="1542"/>
        <end position="1578"/>
    </location>
</feature>
<feature type="compositionally biased region" description="Basic and acidic residues" evidence="1">
    <location>
        <begin position="309"/>
        <end position="378"/>
    </location>
</feature>
<dbReference type="PRINTS" id="PR01217">
    <property type="entry name" value="PRICHEXTENSN"/>
</dbReference>
<feature type="region of interest" description="Disordered" evidence="1">
    <location>
        <begin position="1320"/>
        <end position="1344"/>
    </location>
</feature>